<dbReference type="EMBL" id="JBHUGA010000006">
    <property type="protein sequence ID" value="MFD1845641.1"/>
    <property type="molecule type" value="Genomic_DNA"/>
</dbReference>
<keyword evidence="2" id="KW-0812">Transmembrane</keyword>
<keyword evidence="2" id="KW-0472">Membrane</keyword>
<evidence type="ECO:0000256" key="1">
    <source>
        <dbReference type="SAM" id="MobiDB-lite"/>
    </source>
</evidence>
<protein>
    <submittedName>
        <fullName evidence="3">Uncharacterized protein</fullName>
    </submittedName>
</protein>
<dbReference type="Proteomes" id="UP001597307">
    <property type="component" value="Unassembled WGS sequence"/>
</dbReference>
<feature type="transmembrane region" description="Helical" evidence="2">
    <location>
        <begin position="52"/>
        <end position="70"/>
    </location>
</feature>
<keyword evidence="4" id="KW-1185">Reference proteome</keyword>
<accession>A0ABW4Q3H7</accession>
<comment type="caution">
    <text evidence="3">The sequence shown here is derived from an EMBL/GenBank/DDBJ whole genome shotgun (WGS) entry which is preliminary data.</text>
</comment>
<evidence type="ECO:0000313" key="3">
    <source>
        <dbReference type="EMBL" id="MFD1845641.1"/>
    </source>
</evidence>
<evidence type="ECO:0000256" key="2">
    <source>
        <dbReference type="SAM" id="Phobius"/>
    </source>
</evidence>
<name>A0ABW4Q3H7_9MICC</name>
<feature type="region of interest" description="Disordered" evidence="1">
    <location>
        <begin position="1"/>
        <end position="22"/>
    </location>
</feature>
<keyword evidence="2" id="KW-1133">Transmembrane helix</keyword>
<sequence length="78" mass="8695">MPHNPSPSQRPDRENSGAPSPTGSYLKRLLPMLLAAFIGSTLLQFLFPELNFVVRLLILAVLLLAVSVVLDRLRSRNR</sequence>
<dbReference type="RefSeq" id="WP_343877897.1">
    <property type="nucleotide sequence ID" value="NZ_BAAAIJ010000007.1"/>
</dbReference>
<proteinExistence type="predicted"/>
<evidence type="ECO:0000313" key="4">
    <source>
        <dbReference type="Proteomes" id="UP001597307"/>
    </source>
</evidence>
<gene>
    <name evidence="3" type="ORF">ACFSFX_03400</name>
</gene>
<feature type="transmembrane region" description="Helical" evidence="2">
    <location>
        <begin position="29"/>
        <end position="46"/>
    </location>
</feature>
<organism evidence="3 4">
    <name type="scientific">Arthrobacter flavus</name>
    <dbReference type="NCBI Taxonomy" id="95172"/>
    <lineage>
        <taxon>Bacteria</taxon>
        <taxon>Bacillati</taxon>
        <taxon>Actinomycetota</taxon>
        <taxon>Actinomycetes</taxon>
        <taxon>Micrococcales</taxon>
        <taxon>Micrococcaceae</taxon>
        <taxon>Arthrobacter</taxon>
    </lineage>
</organism>
<reference evidence="4" key="1">
    <citation type="journal article" date="2019" name="Int. J. Syst. Evol. Microbiol.">
        <title>The Global Catalogue of Microorganisms (GCM) 10K type strain sequencing project: providing services to taxonomists for standard genome sequencing and annotation.</title>
        <authorList>
            <consortium name="The Broad Institute Genomics Platform"/>
            <consortium name="The Broad Institute Genome Sequencing Center for Infectious Disease"/>
            <person name="Wu L."/>
            <person name="Ma J."/>
        </authorList>
    </citation>
    <scope>NUCLEOTIDE SEQUENCE [LARGE SCALE GENOMIC DNA]</scope>
    <source>
        <strain evidence="4">JCM 11496</strain>
    </source>
</reference>